<dbReference type="OrthoDB" id="5555533at2759"/>
<accession>A0A9P6QIS2</accession>
<evidence type="ECO:0000313" key="2">
    <source>
        <dbReference type="Proteomes" id="UP000807716"/>
    </source>
</evidence>
<name>A0A9P6QIS2_9FUNG</name>
<proteinExistence type="predicted"/>
<dbReference type="EMBL" id="JAAAJB010000013">
    <property type="protein sequence ID" value="KAG0270010.1"/>
    <property type="molecule type" value="Genomic_DNA"/>
</dbReference>
<comment type="caution">
    <text evidence="1">The sequence shown here is derived from an EMBL/GenBank/DDBJ whole genome shotgun (WGS) entry which is preliminary data.</text>
</comment>
<dbReference type="PANTHER" id="PTHR28230">
    <property type="entry name" value="CHROMOSOME 1, WHOLE GENOME SHOTGUN SEQUENCE"/>
    <property type="match status" value="1"/>
</dbReference>
<protein>
    <submittedName>
        <fullName evidence="1">Uncharacterized protein</fullName>
    </submittedName>
</protein>
<dbReference type="AlphaFoldDB" id="A0A9P6QIS2"/>
<dbReference type="Proteomes" id="UP000807716">
    <property type="component" value="Unassembled WGS sequence"/>
</dbReference>
<keyword evidence="2" id="KW-1185">Reference proteome</keyword>
<dbReference type="GO" id="GO:0045040">
    <property type="term" value="P:protein insertion into mitochondrial outer membrane"/>
    <property type="evidence" value="ECO:0007669"/>
    <property type="project" value="InterPro"/>
</dbReference>
<dbReference type="PANTHER" id="PTHR28230:SF1">
    <property type="entry name" value="MITOCHONDRIAL IMPORT PROTEIN 2"/>
    <property type="match status" value="1"/>
</dbReference>
<sequence>MAKLPTAADGYIAAEAAEQLVDHERAWDIDDEIQSIDGDSELSDDSTSSDLTRDLQREWDENMEQGRQLFALVIFPFVGRFLGKKFSYWIWGRYLTHHFKGKALA</sequence>
<reference evidence="1" key="1">
    <citation type="journal article" date="2020" name="Fungal Divers.">
        <title>Resolving the Mortierellaceae phylogeny through synthesis of multi-gene phylogenetics and phylogenomics.</title>
        <authorList>
            <person name="Vandepol N."/>
            <person name="Liber J."/>
            <person name="Desiro A."/>
            <person name="Na H."/>
            <person name="Kennedy M."/>
            <person name="Barry K."/>
            <person name="Grigoriev I.V."/>
            <person name="Miller A.N."/>
            <person name="O'Donnell K."/>
            <person name="Stajich J.E."/>
            <person name="Bonito G."/>
        </authorList>
    </citation>
    <scope>NUCLEOTIDE SEQUENCE</scope>
    <source>
        <strain evidence="1">BC1065</strain>
    </source>
</reference>
<dbReference type="InterPro" id="IPR037652">
    <property type="entry name" value="Mim2"/>
</dbReference>
<gene>
    <name evidence="1" type="ORF">DFQ27_000974</name>
</gene>
<evidence type="ECO:0000313" key="1">
    <source>
        <dbReference type="EMBL" id="KAG0270010.1"/>
    </source>
</evidence>
<dbReference type="GO" id="GO:0070096">
    <property type="term" value="P:mitochondrial outer membrane translocase complex assembly"/>
    <property type="evidence" value="ECO:0007669"/>
    <property type="project" value="InterPro"/>
</dbReference>
<dbReference type="Pfam" id="PF19117">
    <property type="entry name" value="Mim2"/>
    <property type="match status" value="1"/>
</dbReference>
<dbReference type="GO" id="GO:0005741">
    <property type="term" value="C:mitochondrial outer membrane"/>
    <property type="evidence" value="ECO:0007669"/>
    <property type="project" value="TreeGrafter"/>
</dbReference>
<organism evidence="1 2">
    <name type="scientific">Actinomortierella ambigua</name>
    <dbReference type="NCBI Taxonomy" id="1343610"/>
    <lineage>
        <taxon>Eukaryota</taxon>
        <taxon>Fungi</taxon>
        <taxon>Fungi incertae sedis</taxon>
        <taxon>Mucoromycota</taxon>
        <taxon>Mortierellomycotina</taxon>
        <taxon>Mortierellomycetes</taxon>
        <taxon>Mortierellales</taxon>
        <taxon>Mortierellaceae</taxon>
        <taxon>Actinomortierella</taxon>
    </lineage>
</organism>